<evidence type="ECO:0000256" key="1">
    <source>
        <dbReference type="SAM" id="SignalP"/>
    </source>
</evidence>
<protein>
    <submittedName>
        <fullName evidence="2">Uncharacterized protein</fullName>
    </submittedName>
</protein>
<dbReference type="GeneID" id="85366307"/>
<evidence type="ECO:0000313" key="3">
    <source>
        <dbReference type="Proteomes" id="UP001175211"/>
    </source>
</evidence>
<keyword evidence="1" id="KW-0732">Signal</keyword>
<dbReference type="AlphaFoldDB" id="A0AA39K424"/>
<dbReference type="RefSeq" id="XP_060328542.1">
    <property type="nucleotide sequence ID" value="XM_060482759.1"/>
</dbReference>
<keyword evidence="3" id="KW-1185">Reference proteome</keyword>
<dbReference type="EMBL" id="JAUEPS010000027">
    <property type="protein sequence ID" value="KAK0454154.1"/>
    <property type="molecule type" value="Genomic_DNA"/>
</dbReference>
<sequence>MVFFTLLLLLLLNCIVARELFNHTIDDMLGDELTGFQVDYSPASQPSNGSELVWKNASHCNDCAIVPDHSLAMNGTWTGVTYYPSLGNTTARLAFHGSAIYVYLIISNYPKSTGFVSDAICDFRMDGEVVGSYSHETDGSYHVQYDVLAYSNASLSDEDHTLLIETTGTEPSYIIFDYAVYTYVVGMVARFHTDYLKEHAVLCPATKPVHTTSLVYFK</sequence>
<evidence type="ECO:0000313" key="2">
    <source>
        <dbReference type="EMBL" id="KAK0454154.1"/>
    </source>
</evidence>
<comment type="caution">
    <text evidence="2">The sequence shown here is derived from an EMBL/GenBank/DDBJ whole genome shotgun (WGS) entry which is preliminary data.</text>
</comment>
<dbReference type="Proteomes" id="UP001175211">
    <property type="component" value="Unassembled WGS sequence"/>
</dbReference>
<feature type="signal peptide" evidence="1">
    <location>
        <begin position="1"/>
        <end position="17"/>
    </location>
</feature>
<dbReference type="Gene3D" id="2.60.120.260">
    <property type="entry name" value="Galactose-binding domain-like"/>
    <property type="match status" value="1"/>
</dbReference>
<accession>A0AA39K424</accession>
<proteinExistence type="predicted"/>
<reference evidence="2" key="1">
    <citation type="submission" date="2023-06" db="EMBL/GenBank/DDBJ databases">
        <authorList>
            <consortium name="Lawrence Berkeley National Laboratory"/>
            <person name="Ahrendt S."/>
            <person name="Sahu N."/>
            <person name="Indic B."/>
            <person name="Wong-Bajracharya J."/>
            <person name="Merenyi Z."/>
            <person name="Ke H.-M."/>
            <person name="Monk M."/>
            <person name="Kocsube S."/>
            <person name="Drula E."/>
            <person name="Lipzen A."/>
            <person name="Balint B."/>
            <person name="Henrissat B."/>
            <person name="Andreopoulos B."/>
            <person name="Martin F.M."/>
            <person name="Harder C.B."/>
            <person name="Rigling D."/>
            <person name="Ford K.L."/>
            <person name="Foster G.D."/>
            <person name="Pangilinan J."/>
            <person name="Papanicolaou A."/>
            <person name="Barry K."/>
            <person name="LaButti K."/>
            <person name="Viragh M."/>
            <person name="Koriabine M."/>
            <person name="Yan M."/>
            <person name="Riley R."/>
            <person name="Champramary S."/>
            <person name="Plett K.L."/>
            <person name="Tsai I.J."/>
            <person name="Slot J."/>
            <person name="Sipos G."/>
            <person name="Plett J."/>
            <person name="Nagy L.G."/>
            <person name="Grigoriev I.V."/>
        </authorList>
    </citation>
    <scope>NUCLEOTIDE SEQUENCE</scope>
    <source>
        <strain evidence="2">CCBAS 213</strain>
    </source>
</reference>
<gene>
    <name evidence="2" type="ORF">EV420DRAFT_603796</name>
</gene>
<name>A0AA39K424_ARMTA</name>
<feature type="chain" id="PRO_5041418712" evidence="1">
    <location>
        <begin position="18"/>
        <end position="218"/>
    </location>
</feature>
<organism evidence="2 3">
    <name type="scientific">Armillaria tabescens</name>
    <name type="common">Ringless honey mushroom</name>
    <name type="synonym">Agaricus tabescens</name>
    <dbReference type="NCBI Taxonomy" id="1929756"/>
    <lineage>
        <taxon>Eukaryota</taxon>
        <taxon>Fungi</taxon>
        <taxon>Dikarya</taxon>
        <taxon>Basidiomycota</taxon>
        <taxon>Agaricomycotina</taxon>
        <taxon>Agaricomycetes</taxon>
        <taxon>Agaricomycetidae</taxon>
        <taxon>Agaricales</taxon>
        <taxon>Marasmiineae</taxon>
        <taxon>Physalacriaceae</taxon>
        <taxon>Desarmillaria</taxon>
    </lineage>
</organism>